<dbReference type="AlphaFoldDB" id="A0A1G8D061"/>
<evidence type="ECO:0000313" key="10">
    <source>
        <dbReference type="Proteomes" id="UP000198822"/>
    </source>
</evidence>
<comment type="pathway">
    <text evidence="2">Carotenoid biosynthesis.</text>
</comment>
<sequence>MTLLSFAYLGALLCSMLGMGIIDRRWRLALWHDPRRTLVAVAASTALLLVWDLVAISVDLFRIGESAGMTGIELGPHMPIEEPVFLVFLSYIAIVLWRAALRVLASRRSRASRAEAAS</sequence>
<keyword evidence="4" id="KW-0125">Carotenoid biosynthesis</keyword>
<dbReference type="GO" id="GO:0016117">
    <property type="term" value="P:carotenoid biosynthetic process"/>
    <property type="evidence" value="ECO:0007669"/>
    <property type="project" value="UniProtKB-KW"/>
</dbReference>
<keyword evidence="5 8" id="KW-1133">Transmembrane helix</keyword>
<evidence type="ECO:0000256" key="4">
    <source>
        <dbReference type="ARBA" id="ARBA00022746"/>
    </source>
</evidence>
<dbReference type="GO" id="GO:0045436">
    <property type="term" value="F:lycopene beta cyclase activity"/>
    <property type="evidence" value="ECO:0007669"/>
    <property type="project" value="UniProtKB-ARBA"/>
</dbReference>
<evidence type="ECO:0000256" key="1">
    <source>
        <dbReference type="ARBA" id="ARBA00004141"/>
    </source>
</evidence>
<evidence type="ECO:0000256" key="6">
    <source>
        <dbReference type="ARBA" id="ARBA00023136"/>
    </source>
</evidence>
<evidence type="ECO:0000256" key="8">
    <source>
        <dbReference type="SAM" id="Phobius"/>
    </source>
</evidence>
<feature type="transmembrane region" description="Helical" evidence="8">
    <location>
        <begin position="6"/>
        <end position="26"/>
    </location>
</feature>
<keyword evidence="10" id="KW-1185">Reference proteome</keyword>
<dbReference type="GO" id="GO:0016020">
    <property type="term" value="C:membrane"/>
    <property type="evidence" value="ECO:0007669"/>
    <property type="project" value="UniProtKB-SubCell"/>
</dbReference>
<dbReference type="STRING" id="399736.SAMN04489720_1462"/>
<evidence type="ECO:0000313" key="9">
    <source>
        <dbReference type="EMBL" id="SDH50803.1"/>
    </source>
</evidence>
<accession>A0A1G8D061</accession>
<keyword evidence="7" id="KW-0413">Isomerase</keyword>
<keyword evidence="3 8" id="KW-0812">Transmembrane</keyword>
<dbReference type="GO" id="GO:0016872">
    <property type="term" value="F:intramolecular lyase activity"/>
    <property type="evidence" value="ECO:0007669"/>
    <property type="project" value="InterPro"/>
</dbReference>
<dbReference type="Proteomes" id="UP000198822">
    <property type="component" value="Chromosome I"/>
</dbReference>
<comment type="subcellular location">
    <subcellularLocation>
        <location evidence="1">Membrane</location>
        <topology evidence="1">Multi-pass membrane protein</topology>
    </subcellularLocation>
</comment>
<dbReference type="InterPro" id="IPR017825">
    <property type="entry name" value="Lycopene_cyclase_dom"/>
</dbReference>
<evidence type="ECO:0000256" key="5">
    <source>
        <dbReference type="ARBA" id="ARBA00022989"/>
    </source>
</evidence>
<feature type="transmembrane region" description="Helical" evidence="8">
    <location>
        <begin position="84"/>
        <end position="105"/>
    </location>
</feature>
<evidence type="ECO:0000256" key="2">
    <source>
        <dbReference type="ARBA" id="ARBA00004829"/>
    </source>
</evidence>
<evidence type="ECO:0000256" key="7">
    <source>
        <dbReference type="ARBA" id="ARBA00023235"/>
    </source>
</evidence>
<protein>
    <submittedName>
        <fullName evidence="9">Lycopene cyclase domain-containing protein</fullName>
    </submittedName>
</protein>
<reference evidence="10" key="1">
    <citation type="submission" date="2016-10" db="EMBL/GenBank/DDBJ databases">
        <authorList>
            <person name="Varghese N."/>
            <person name="Submissions S."/>
        </authorList>
    </citation>
    <scope>NUCLEOTIDE SEQUENCE [LARGE SCALE GENOMIC DNA]</scope>
    <source>
        <strain evidence="10">DSM 22002</strain>
    </source>
</reference>
<dbReference type="NCBIfam" id="TIGR03462">
    <property type="entry name" value="CarR_dom_SF"/>
    <property type="match status" value="1"/>
</dbReference>
<keyword evidence="6 8" id="KW-0472">Membrane</keyword>
<feature type="transmembrane region" description="Helical" evidence="8">
    <location>
        <begin position="38"/>
        <end position="64"/>
    </location>
</feature>
<dbReference type="RefSeq" id="WP_231945194.1">
    <property type="nucleotide sequence ID" value="NZ_LT629695.1"/>
</dbReference>
<organism evidence="9 10">
    <name type="scientific">Agrococcus jejuensis</name>
    <dbReference type="NCBI Taxonomy" id="399736"/>
    <lineage>
        <taxon>Bacteria</taxon>
        <taxon>Bacillati</taxon>
        <taxon>Actinomycetota</taxon>
        <taxon>Actinomycetes</taxon>
        <taxon>Micrococcales</taxon>
        <taxon>Microbacteriaceae</taxon>
        <taxon>Agrococcus</taxon>
    </lineage>
</organism>
<proteinExistence type="predicted"/>
<name>A0A1G8D061_9MICO</name>
<dbReference type="EMBL" id="LT629695">
    <property type="protein sequence ID" value="SDH50803.1"/>
    <property type="molecule type" value="Genomic_DNA"/>
</dbReference>
<gene>
    <name evidence="9" type="ORF">SAMN04489720_1462</name>
</gene>
<evidence type="ECO:0000256" key="3">
    <source>
        <dbReference type="ARBA" id="ARBA00022692"/>
    </source>
</evidence>